<comment type="subcellular location">
    <subcellularLocation>
        <location evidence="1 9">Cell membrane</location>
        <topology evidence="1 9">Multi-pass membrane protein</topology>
    </subcellularLocation>
</comment>
<dbReference type="EMBL" id="JANIBK010000108">
    <property type="protein sequence ID" value="MCQ8129910.1"/>
    <property type="molecule type" value="Genomic_DNA"/>
</dbReference>
<keyword evidence="7 9" id="KW-1133">Transmembrane helix</keyword>
<feature type="transmembrane region" description="Helical" evidence="9">
    <location>
        <begin position="282"/>
        <end position="301"/>
    </location>
</feature>
<comment type="function">
    <text evidence="9">Converts cobyric acid to cobinamide by the addition of aminopropanol on the F carboxylic group.</text>
</comment>
<dbReference type="InterPro" id="IPR004485">
    <property type="entry name" value="Cobalamin_biosynth_CobD/CbiB"/>
</dbReference>
<evidence type="ECO:0000256" key="7">
    <source>
        <dbReference type="ARBA" id="ARBA00022989"/>
    </source>
</evidence>
<proteinExistence type="inferred from homology"/>
<evidence type="ECO:0000256" key="6">
    <source>
        <dbReference type="ARBA" id="ARBA00022692"/>
    </source>
</evidence>
<sequence length="305" mass="33500">MTLTLTLLCAVALDYCLGELSNQYHPLVGFGRWASRLETFFRRPQHTAQLQKALGLLAWLCALSASLVGLLGLTMPPSAQTLFNIATLYFCIGARSLQQHADAVYSALTADDLPLARQQVGNIVSRQTADMTMDDVRRATVESVLENGADAVFAPLFWFVMLGPFGALLYRFANTLDAMWGYKNQRYQHFGWAAARFDDLLNWLPARLTALSYAAIGNSRQAVYAWQHQAHLLDSPNAGPVMTAGAGAMDLSLGGPAWYHGRLKQKPWFGGKQTPTDSDIRLASGLIYKTLALWLLLIAMGDSLA</sequence>
<comment type="caution">
    <text evidence="10">The sequence shown here is derived from an EMBL/GenBank/DDBJ whole genome shotgun (WGS) entry which is preliminary data.</text>
</comment>
<evidence type="ECO:0000256" key="9">
    <source>
        <dbReference type="HAMAP-Rule" id="MF_00024"/>
    </source>
</evidence>
<evidence type="ECO:0000256" key="2">
    <source>
        <dbReference type="ARBA" id="ARBA00004953"/>
    </source>
</evidence>
<evidence type="ECO:0000313" key="10">
    <source>
        <dbReference type="EMBL" id="MCQ8129910.1"/>
    </source>
</evidence>
<comment type="similarity">
    <text evidence="3 9">Belongs to the CobD/CbiB family.</text>
</comment>
<dbReference type="Proteomes" id="UP001524586">
    <property type="component" value="Unassembled WGS sequence"/>
</dbReference>
<dbReference type="PANTHER" id="PTHR34308">
    <property type="entry name" value="COBALAMIN BIOSYNTHESIS PROTEIN CBIB"/>
    <property type="match status" value="1"/>
</dbReference>
<keyword evidence="6 9" id="KW-0812">Transmembrane</keyword>
<dbReference type="HAMAP" id="MF_00024">
    <property type="entry name" value="CobD_CbiB"/>
    <property type="match status" value="1"/>
</dbReference>
<keyword evidence="11" id="KW-1185">Reference proteome</keyword>
<keyword evidence="5 9" id="KW-0169">Cobalamin biosynthesis</keyword>
<name>A0ABT1U7X3_9GAMM</name>
<gene>
    <name evidence="10" type="primary">cbiB</name>
    <name evidence="9" type="synonym">cobD</name>
    <name evidence="10" type="ORF">NP596_15725</name>
</gene>
<dbReference type="Pfam" id="PF03186">
    <property type="entry name" value="CobD_Cbib"/>
    <property type="match status" value="1"/>
</dbReference>
<keyword evidence="4 9" id="KW-1003">Cell membrane</keyword>
<organism evidence="10 11">
    <name type="scientific">Methylomonas rivi</name>
    <dbReference type="NCBI Taxonomy" id="2952226"/>
    <lineage>
        <taxon>Bacteria</taxon>
        <taxon>Pseudomonadati</taxon>
        <taxon>Pseudomonadota</taxon>
        <taxon>Gammaproteobacteria</taxon>
        <taxon>Methylococcales</taxon>
        <taxon>Methylococcaceae</taxon>
        <taxon>Methylomonas</taxon>
    </lineage>
</organism>
<evidence type="ECO:0000256" key="1">
    <source>
        <dbReference type="ARBA" id="ARBA00004651"/>
    </source>
</evidence>
<feature type="transmembrane region" description="Helical" evidence="9">
    <location>
        <begin position="152"/>
        <end position="173"/>
    </location>
</feature>
<evidence type="ECO:0000256" key="3">
    <source>
        <dbReference type="ARBA" id="ARBA00006263"/>
    </source>
</evidence>
<dbReference type="NCBIfam" id="TIGR00380">
    <property type="entry name" value="cobal_cbiB"/>
    <property type="match status" value="1"/>
</dbReference>
<accession>A0ABT1U7X3</accession>
<reference evidence="10 11" key="1">
    <citation type="submission" date="2022-07" db="EMBL/GenBank/DDBJ databases">
        <title>Methylomonas rivi sp. nov., Methylomonas rosea sp. nov., Methylomonas aureus sp. nov. and Methylomonas subterranea sp. nov., four novel methanotrophs isolated from a freshwater creek and the deep terrestrial subsurface.</title>
        <authorList>
            <person name="Abin C."/>
            <person name="Sankaranarayanan K."/>
            <person name="Garner C."/>
            <person name="Sindelar R."/>
            <person name="Kotary K."/>
            <person name="Garner R."/>
            <person name="Barclay S."/>
            <person name="Lawson P."/>
            <person name="Krumholz L."/>
        </authorList>
    </citation>
    <scope>NUCLEOTIDE SEQUENCE [LARGE SCALE GENOMIC DNA]</scope>
    <source>
        <strain evidence="10 11">WSC-6</strain>
    </source>
</reference>
<comment type="pathway">
    <text evidence="2 9">Cofactor biosynthesis; adenosylcobalamin biosynthesis.</text>
</comment>
<dbReference type="PANTHER" id="PTHR34308:SF1">
    <property type="entry name" value="COBALAMIN BIOSYNTHESIS PROTEIN CBIB"/>
    <property type="match status" value="1"/>
</dbReference>
<evidence type="ECO:0000256" key="5">
    <source>
        <dbReference type="ARBA" id="ARBA00022573"/>
    </source>
</evidence>
<dbReference type="RefSeq" id="WP_256616338.1">
    <property type="nucleotide sequence ID" value="NZ_JANIBK010000108.1"/>
</dbReference>
<evidence type="ECO:0000256" key="8">
    <source>
        <dbReference type="ARBA" id="ARBA00023136"/>
    </source>
</evidence>
<keyword evidence="8 9" id="KW-0472">Membrane</keyword>
<evidence type="ECO:0000313" key="11">
    <source>
        <dbReference type="Proteomes" id="UP001524586"/>
    </source>
</evidence>
<feature type="transmembrane region" description="Helical" evidence="9">
    <location>
        <begin position="53"/>
        <end position="74"/>
    </location>
</feature>
<evidence type="ECO:0000256" key="4">
    <source>
        <dbReference type="ARBA" id="ARBA00022475"/>
    </source>
</evidence>
<comment type="caution">
    <text evidence="9">Lacks conserved residue(s) required for the propagation of feature annotation.</text>
</comment>
<protein>
    <recommendedName>
        <fullName evidence="9">Cobalamin biosynthesis protein CobD</fullName>
    </recommendedName>
</protein>